<accession>W2N402</accession>
<feature type="compositionally biased region" description="Acidic residues" evidence="1">
    <location>
        <begin position="152"/>
        <end position="166"/>
    </location>
</feature>
<name>W2N402_PHYNI</name>
<feature type="compositionally biased region" description="Polar residues" evidence="1">
    <location>
        <begin position="56"/>
        <end position="82"/>
    </location>
</feature>
<organism evidence="3">
    <name type="scientific">Phytophthora nicotianae</name>
    <name type="common">Potato buckeye rot agent</name>
    <name type="synonym">Phytophthora parasitica</name>
    <dbReference type="NCBI Taxonomy" id="4792"/>
    <lineage>
        <taxon>Eukaryota</taxon>
        <taxon>Sar</taxon>
        <taxon>Stramenopiles</taxon>
        <taxon>Oomycota</taxon>
        <taxon>Peronosporomycetes</taxon>
        <taxon>Peronosporales</taxon>
        <taxon>Peronosporaceae</taxon>
        <taxon>Phytophthora</taxon>
    </lineage>
</organism>
<dbReference type="AlphaFoldDB" id="W2N402"/>
<gene>
    <name evidence="3" type="ORF">L914_11230</name>
</gene>
<reference evidence="3" key="1">
    <citation type="submission" date="2013-11" db="EMBL/GenBank/DDBJ databases">
        <title>The Genome Sequence of Phytophthora parasitica IAC_01/95.</title>
        <authorList>
            <consortium name="The Broad Institute Genomics Platform"/>
            <person name="Russ C."/>
            <person name="Tyler B."/>
            <person name="Panabieres F."/>
            <person name="Shan W."/>
            <person name="Tripathy S."/>
            <person name="Grunwald N."/>
            <person name="Machado M."/>
            <person name="Johnson C.S."/>
            <person name="Arredondo F."/>
            <person name="Hong C."/>
            <person name="Coffey M."/>
            <person name="Young S.K."/>
            <person name="Zeng Q."/>
            <person name="Gargeya S."/>
            <person name="Fitzgerald M."/>
            <person name="Abouelleil A."/>
            <person name="Alvarado L."/>
            <person name="Chapman S.B."/>
            <person name="Gainer-Dewar J."/>
            <person name="Goldberg J."/>
            <person name="Griggs A."/>
            <person name="Gujja S."/>
            <person name="Hansen M."/>
            <person name="Howarth C."/>
            <person name="Imamovic A."/>
            <person name="Ireland A."/>
            <person name="Larimer J."/>
            <person name="McCowan C."/>
            <person name="Murphy C."/>
            <person name="Pearson M."/>
            <person name="Poon T.W."/>
            <person name="Priest M."/>
            <person name="Roberts A."/>
            <person name="Saif S."/>
            <person name="Shea T."/>
            <person name="Sykes S."/>
            <person name="Wortman J."/>
            <person name="Nusbaum C."/>
            <person name="Birren B."/>
        </authorList>
    </citation>
    <scope>NUCLEOTIDE SEQUENCE [LARGE SCALE GENOMIC DNA]</scope>
    <source>
        <strain evidence="3">IAC_01/95</strain>
    </source>
</reference>
<dbReference type="VEuPathDB" id="FungiDB:PPTG_22839"/>
<feature type="region of interest" description="Disordered" evidence="1">
    <location>
        <begin position="809"/>
        <end position="860"/>
    </location>
</feature>
<dbReference type="Proteomes" id="UP000054532">
    <property type="component" value="Unassembled WGS sequence"/>
</dbReference>
<dbReference type="PANTHER" id="PTHR46599:SF3">
    <property type="entry name" value="PIGGYBAC TRANSPOSABLE ELEMENT-DERIVED PROTEIN 4"/>
    <property type="match status" value="1"/>
</dbReference>
<sequence length="860" mass="96334">MRHLDRIDLDEGVSEQATSLHAAADCSESDDGDSQPSPTLQYESPHVSPTPRRESPSVSTRVAYDQQLTDEASGSDETNALQRSLDEEFTAAGSEDESEEDSRPRRSARIAAIPSDINAVQDTDDTNDYNTLASEGENDDGVSNGDVSDLGESSEEEINEDTGEEDAEDALFDETLVDAVGGIANIASGTINADILKDTATTGWSKPVSYSPLPYLDQPYEVRPDDALRDEYTGLYEGEYGPSARAIEAASTVSGSLFYFLQPRLWHHIAEASNEYFQEKLDERVEGQYAKQVLREKKEPRFKKKTHAEIKASLLETPDITPSELCVFVGLLIARAISPNKEKLEHHWKTTDEGAVPRGRFGLFMTRNRFMHISRNLHFSSNADPRAATDRAWKLRPVVDELQARFKAGYVAPPIMAFDEAMLPSRSSFNRMRVYMKDKPHKWGTKLFILCCSATAYCMRFEVYCGKKDTDGSASRDTKSGPAAVIRNVKDVFGENGSAEKRLIVTDRFYTSPSLAMQLLTLGFYSIGTVMTNRRGFCKDIIVKKKKRPTDVPRGTYTVAKSKFVPSIKAVCWWDNRPVHLLCAGGSVEQDRVVRREKSGEQAEVACPKVLKDYQTFMGGVDVHDQLRLQRYSLQLSLKYKKYYKTLFLGFLDLAIVNASIVFNKRRAKEGKGKLAHVKFLKQLHLELVQLHESDWGALCSREGTPTKSRAASMQRVHAPVQVDEWRGGNNGQGRKRRQRACKVCSVLKGAYESRGGETTFYCSWCKLRTASKDPKALRVYLCNKVKHTSNGESVSCFEIWHRHWQNGTLLPPSQRKRKIRARKPAATADEENNSGSEDDSGGDDAGHSPKRRHREEATI</sequence>
<feature type="region of interest" description="Disordered" evidence="1">
    <location>
        <begin position="1"/>
        <end position="166"/>
    </location>
</feature>
<proteinExistence type="predicted"/>
<feature type="compositionally biased region" description="Acidic residues" evidence="1">
    <location>
        <begin position="829"/>
        <end position="843"/>
    </location>
</feature>
<evidence type="ECO:0000313" key="3">
    <source>
        <dbReference type="EMBL" id="ETM43260.1"/>
    </source>
</evidence>
<evidence type="ECO:0000259" key="2">
    <source>
        <dbReference type="Pfam" id="PF13843"/>
    </source>
</evidence>
<dbReference type="InterPro" id="IPR029526">
    <property type="entry name" value="PGBD"/>
</dbReference>
<dbReference type="EMBL" id="KI693629">
    <property type="protein sequence ID" value="ETM43260.1"/>
    <property type="molecule type" value="Genomic_DNA"/>
</dbReference>
<dbReference type="Pfam" id="PF13843">
    <property type="entry name" value="DDE_Tnp_1_7"/>
    <property type="match status" value="1"/>
</dbReference>
<feature type="compositionally biased region" description="Basic residues" evidence="1">
    <location>
        <begin position="815"/>
        <end position="824"/>
    </location>
</feature>
<feature type="domain" description="PiggyBac transposable element-derived protein" evidence="2">
    <location>
        <begin position="259"/>
        <end position="659"/>
    </location>
</feature>
<protein>
    <recommendedName>
        <fullName evidence="2">PiggyBac transposable element-derived protein domain-containing protein</fullName>
    </recommendedName>
</protein>
<evidence type="ECO:0000256" key="1">
    <source>
        <dbReference type="SAM" id="MobiDB-lite"/>
    </source>
</evidence>
<dbReference type="PANTHER" id="PTHR46599">
    <property type="entry name" value="PIGGYBAC TRANSPOSABLE ELEMENT-DERIVED PROTEIN 4"/>
    <property type="match status" value="1"/>
</dbReference>